<organism evidence="3 4">
    <name type="scientific">Stylosanthes scabra</name>
    <dbReference type="NCBI Taxonomy" id="79078"/>
    <lineage>
        <taxon>Eukaryota</taxon>
        <taxon>Viridiplantae</taxon>
        <taxon>Streptophyta</taxon>
        <taxon>Embryophyta</taxon>
        <taxon>Tracheophyta</taxon>
        <taxon>Spermatophyta</taxon>
        <taxon>Magnoliopsida</taxon>
        <taxon>eudicotyledons</taxon>
        <taxon>Gunneridae</taxon>
        <taxon>Pentapetalae</taxon>
        <taxon>rosids</taxon>
        <taxon>fabids</taxon>
        <taxon>Fabales</taxon>
        <taxon>Fabaceae</taxon>
        <taxon>Papilionoideae</taxon>
        <taxon>50 kb inversion clade</taxon>
        <taxon>dalbergioids sensu lato</taxon>
        <taxon>Dalbergieae</taxon>
        <taxon>Pterocarpus clade</taxon>
        <taxon>Stylosanthes</taxon>
    </lineage>
</organism>
<dbReference type="Proteomes" id="UP001341840">
    <property type="component" value="Unassembled WGS sequence"/>
</dbReference>
<accession>A0ABU6ZIW7</accession>
<evidence type="ECO:0000313" key="3">
    <source>
        <dbReference type="EMBL" id="MED6221901.1"/>
    </source>
</evidence>
<feature type="region of interest" description="Disordered" evidence="1">
    <location>
        <begin position="1"/>
        <end position="27"/>
    </location>
</feature>
<feature type="domain" description="SFR19-like C-terminal" evidence="2">
    <location>
        <begin position="46"/>
        <end position="100"/>
    </location>
</feature>
<dbReference type="InterPro" id="IPR057031">
    <property type="entry name" value="SFR19-like_C"/>
</dbReference>
<sequence>MGDEEDSNAYSRLSSRKHDGLANESSISQVTVNKEALKGHHRGADHIKQAVVDYVGSLLMPLYKARKLDKDGYKAIMKKSATKVMEAATDAEKAMMVHEFLDFKRKNKIRSFVDILIERHMAAKSNAKS</sequence>
<evidence type="ECO:0000256" key="1">
    <source>
        <dbReference type="SAM" id="MobiDB-lite"/>
    </source>
</evidence>
<name>A0ABU6ZIW7_9FABA</name>
<evidence type="ECO:0000259" key="2">
    <source>
        <dbReference type="Pfam" id="PF23030"/>
    </source>
</evidence>
<evidence type="ECO:0000313" key="4">
    <source>
        <dbReference type="Proteomes" id="UP001341840"/>
    </source>
</evidence>
<dbReference type="EMBL" id="JASCZI010272368">
    <property type="protein sequence ID" value="MED6221901.1"/>
    <property type="molecule type" value="Genomic_DNA"/>
</dbReference>
<comment type="caution">
    <text evidence="3">The sequence shown here is derived from an EMBL/GenBank/DDBJ whole genome shotgun (WGS) entry which is preliminary data.</text>
</comment>
<gene>
    <name evidence="3" type="primary">LDL3</name>
    <name evidence="3" type="ORF">PIB30_059265</name>
</gene>
<protein>
    <submittedName>
        <fullName evidence="3">Lysine-specific histone demethylase 1 3</fullName>
    </submittedName>
</protein>
<dbReference type="Pfam" id="PF23030">
    <property type="entry name" value="SCAF11-like_C"/>
    <property type="match status" value="1"/>
</dbReference>
<proteinExistence type="predicted"/>
<reference evidence="3 4" key="1">
    <citation type="journal article" date="2023" name="Plants (Basel)">
        <title>Bridging the Gap: Combining Genomics and Transcriptomics Approaches to Understand Stylosanthes scabra, an Orphan Legume from the Brazilian Caatinga.</title>
        <authorList>
            <person name="Ferreira-Neto J.R.C."/>
            <person name="da Silva M.D."/>
            <person name="Binneck E."/>
            <person name="de Melo N.F."/>
            <person name="da Silva R.H."/>
            <person name="de Melo A.L.T.M."/>
            <person name="Pandolfi V."/>
            <person name="Bustamante F.O."/>
            <person name="Brasileiro-Vidal A.C."/>
            <person name="Benko-Iseppon A.M."/>
        </authorList>
    </citation>
    <scope>NUCLEOTIDE SEQUENCE [LARGE SCALE GENOMIC DNA]</scope>
    <source>
        <tissue evidence="3">Leaves</tissue>
    </source>
</reference>
<keyword evidence="4" id="KW-1185">Reference proteome</keyword>